<dbReference type="PANTHER" id="PTHR36919">
    <property type="entry name" value="BLR1215 PROTEIN"/>
    <property type="match status" value="1"/>
</dbReference>
<organism evidence="3 4">
    <name type="scientific">Thalassovita aquimarina</name>
    <dbReference type="NCBI Taxonomy" id="2785917"/>
    <lineage>
        <taxon>Bacteria</taxon>
        <taxon>Pseudomonadati</taxon>
        <taxon>Pseudomonadota</taxon>
        <taxon>Alphaproteobacteria</taxon>
        <taxon>Rhodobacterales</taxon>
        <taxon>Roseobacteraceae</taxon>
        <taxon>Thalassovita</taxon>
    </lineage>
</organism>
<dbReference type="PANTHER" id="PTHR36919:SF2">
    <property type="entry name" value="BLL6627 PROTEIN"/>
    <property type="match status" value="1"/>
</dbReference>
<evidence type="ECO:0000313" key="3">
    <source>
        <dbReference type="EMBL" id="MBR9651201.1"/>
    </source>
</evidence>
<evidence type="ECO:0000259" key="2">
    <source>
        <dbReference type="Pfam" id="PF09917"/>
    </source>
</evidence>
<dbReference type="EMBL" id="JADMKU010000006">
    <property type="protein sequence ID" value="MBR9651201.1"/>
    <property type="molecule type" value="Genomic_DNA"/>
</dbReference>
<evidence type="ECO:0000313" key="4">
    <source>
        <dbReference type="Proteomes" id="UP001195941"/>
    </source>
</evidence>
<comment type="caution">
    <text evidence="3">The sequence shown here is derived from an EMBL/GenBank/DDBJ whole genome shotgun (WGS) entry which is preliminary data.</text>
</comment>
<feature type="domain" description="DUF2147" evidence="2">
    <location>
        <begin position="25"/>
        <end position="125"/>
    </location>
</feature>
<dbReference type="Pfam" id="PF09917">
    <property type="entry name" value="DUF2147"/>
    <property type="match status" value="1"/>
</dbReference>
<dbReference type="RefSeq" id="WP_212700720.1">
    <property type="nucleotide sequence ID" value="NZ_JADMKU010000006.1"/>
</dbReference>
<gene>
    <name evidence="3" type="ORF">IT775_08720</name>
</gene>
<feature type="chain" id="PRO_5047448153" evidence="1">
    <location>
        <begin position="21"/>
        <end position="127"/>
    </location>
</feature>
<feature type="signal peptide" evidence="1">
    <location>
        <begin position="1"/>
        <end position="20"/>
    </location>
</feature>
<name>A0ABS5HQF4_9RHOB</name>
<accession>A0ABS5HQF4</accession>
<proteinExistence type="predicted"/>
<dbReference type="InterPro" id="IPR019223">
    <property type="entry name" value="DUF2147"/>
</dbReference>
<keyword evidence="4" id="KW-1185">Reference proteome</keyword>
<dbReference type="Proteomes" id="UP001195941">
    <property type="component" value="Unassembled WGS sequence"/>
</dbReference>
<evidence type="ECO:0000256" key="1">
    <source>
        <dbReference type="SAM" id="SignalP"/>
    </source>
</evidence>
<reference evidence="3 4" key="1">
    <citation type="journal article" date="2021" name="Arch. Microbiol.">
        <title>Thalassobius aquimarinus sp. nov., isolated from the Sea of Japan seashore.</title>
        <authorList>
            <person name="Kurilenko V.V."/>
            <person name="Romanenko L.A."/>
            <person name="Chernysheva N.Y."/>
            <person name="Velansky P.V."/>
            <person name="Tekutyeva L.A."/>
            <person name="Isaeva M.P."/>
            <person name="Mikhailov V.V."/>
        </authorList>
    </citation>
    <scope>NUCLEOTIDE SEQUENCE [LARGE SCALE GENOMIC DNA]</scope>
    <source>
        <strain evidence="3 4">KMM 8518</strain>
    </source>
</reference>
<keyword evidence="1" id="KW-0732">Signal</keyword>
<dbReference type="Gene3D" id="2.40.128.520">
    <property type="match status" value="1"/>
</dbReference>
<sequence>MKKLIFAAVLGLASAGAASADPVEGIWKTQVDDGAYAHVTISPCGENICGVISRTFNSGGEYQSENVGKKLVWDMQARGGGSYKKGKIWQPSTGKIYSSKMSLNGDVLKVSGCIGPICKKQTWSRVK</sequence>
<protein>
    <submittedName>
        <fullName evidence="3">DUF2147 domain-containing protein</fullName>
    </submittedName>
</protein>